<organism evidence="1 2">
    <name type="scientific">Sphingomonas limnosediminicola</name>
    <dbReference type="NCBI Taxonomy" id="940133"/>
    <lineage>
        <taxon>Bacteria</taxon>
        <taxon>Pseudomonadati</taxon>
        <taxon>Pseudomonadota</taxon>
        <taxon>Alphaproteobacteria</taxon>
        <taxon>Sphingomonadales</taxon>
        <taxon>Sphingomonadaceae</taxon>
        <taxon>Sphingomonas</taxon>
    </lineage>
</organism>
<keyword evidence="2" id="KW-1185">Reference proteome</keyword>
<evidence type="ECO:0000313" key="2">
    <source>
        <dbReference type="Proteomes" id="UP001500827"/>
    </source>
</evidence>
<accession>A0ABP7L8V0</accession>
<gene>
    <name evidence="1" type="ORF">GCM10022276_14070</name>
</gene>
<proteinExistence type="predicted"/>
<name>A0ABP7L8V0_9SPHN</name>
<comment type="caution">
    <text evidence="1">The sequence shown here is derived from an EMBL/GenBank/DDBJ whole genome shotgun (WGS) entry which is preliminary data.</text>
</comment>
<reference evidence="2" key="1">
    <citation type="journal article" date="2019" name="Int. J. Syst. Evol. Microbiol.">
        <title>The Global Catalogue of Microorganisms (GCM) 10K type strain sequencing project: providing services to taxonomists for standard genome sequencing and annotation.</title>
        <authorList>
            <consortium name="The Broad Institute Genomics Platform"/>
            <consortium name="The Broad Institute Genome Sequencing Center for Infectious Disease"/>
            <person name="Wu L."/>
            <person name="Ma J."/>
        </authorList>
    </citation>
    <scope>NUCLEOTIDE SEQUENCE [LARGE SCALE GENOMIC DNA]</scope>
    <source>
        <strain evidence="2">JCM 17543</strain>
    </source>
</reference>
<evidence type="ECO:0000313" key="1">
    <source>
        <dbReference type="EMBL" id="GAA3896263.1"/>
    </source>
</evidence>
<sequence>MADTLADQLNALKDRLPEALSANSLEMFKALPNRHGWQGRPGLWQTLIPSDSAAAIYARHEHVFRTLGYTVEPTLLSHETAETNWTALVR</sequence>
<protein>
    <submittedName>
        <fullName evidence="1">Uncharacterized protein</fullName>
    </submittedName>
</protein>
<dbReference type="EMBL" id="BAABBM010000001">
    <property type="protein sequence ID" value="GAA3896263.1"/>
    <property type="molecule type" value="Genomic_DNA"/>
</dbReference>
<dbReference type="Proteomes" id="UP001500827">
    <property type="component" value="Unassembled WGS sequence"/>
</dbReference>